<name>A0ABU1D6R2_9BURK</name>
<organism evidence="3 4">
    <name type="scientific">Yanghanlia caeni</name>
    <dbReference type="NCBI Taxonomy" id="3064283"/>
    <lineage>
        <taxon>Bacteria</taxon>
        <taxon>Pseudomonadati</taxon>
        <taxon>Pseudomonadota</taxon>
        <taxon>Betaproteobacteria</taxon>
        <taxon>Burkholderiales</taxon>
        <taxon>Alcaligenaceae</taxon>
        <taxon>Yanghanlia</taxon>
    </lineage>
</organism>
<dbReference type="EMBL" id="JAUZQE010000017">
    <property type="protein sequence ID" value="MDR4126053.1"/>
    <property type="molecule type" value="Genomic_DNA"/>
</dbReference>
<protein>
    <recommendedName>
        <fullName evidence="2">RNA 2',3'-cyclic phosphodiesterase</fullName>
        <shortName evidence="2">RNA 2',3'-CPDase</shortName>
        <ecNumber evidence="2">3.1.4.58</ecNumber>
    </recommendedName>
</protein>
<evidence type="ECO:0000256" key="2">
    <source>
        <dbReference type="HAMAP-Rule" id="MF_01940"/>
    </source>
</evidence>
<dbReference type="HAMAP" id="MF_01940">
    <property type="entry name" value="RNA_CPDase"/>
    <property type="match status" value="1"/>
</dbReference>
<dbReference type="Gene3D" id="3.90.1140.10">
    <property type="entry name" value="Cyclic phosphodiesterase"/>
    <property type="match status" value="1"/>
</dbReference>
<gene>
    <name evidence="3" type="primary">thpR</name>
    <name evidence="3" type="ORF">Q8947_08670</name>
</gene>
<keyword evidence="4" id="KW-1185">Reference proteome</keyword>
<dbReference type="PANTHER" id="PTHR35561:SF1">
    <property type="entry name" value="RNA 2',3'-CYCLIC PHOSPHODIESTERASE"/>
    <property type="match status" value="1"/>
</dbReference>
<dbReference type="InterPro" id="IPR004175">
    <property type="entry name" value="RNA_CPDase"/>
</dbReference>
<comment type="caution">
    <text evidence="2">Lacks conserved residue(s) required for the propagation of feature annotation.</text>
</comment>
<comment type="function">
    <text evidence="2">Hydrolyzes RNA 2',3'-cyclic phosphodiester to an RNA 2'-phosphomonoester.</text>
</comment>
<proteinExistence type="inferred from homology"/>
<comment type="catalytic activity">
    <reaction evidence="2">
        <text>a 3'-end 2',3'-cyclophospho-ribonucleotide-RNA + H2O = a 3'-end 2'-phospho-ribonucleotide-RNA + H(+)</text>
        <dbReference type="Rhea" id="RHEA:11828"/>
        <dbReference type="Rhea" id="RHEA-COMP:10464"/>
        <dbReference type="Rhea" id="RHEA-COMP:17353"/>
        <dbReference type="ChEBI" id="CHEBI:15377"/>
        <dbReference type="ChEBI" id="CHEBI:15378"/>
        <dbReference type="ChEBI" id="CHEBI:83064"/>
        <dbReference type="ChEBI" id="CHEBI:173113"/>
        <dbReference type="EC" id="3.1.4.58"/>
    </reaction>
</comment>
<comment type="caution">
    <text evidence="3">The sequence shown here is derived from an EMBL/GenBank/DDBJ whole genome shotgun (WGS) entry which is preliminary data.</text>
</comment>
<feature type="active site" description="Proton donor" evidence="2">
    <location>
        <position position="39"/>
    </location>
</feature>
<evidence type="ECO:0000313" key="4">
    <source>
        <dbReference type="Proteomes" id="UP001232156"/>
    </source>
</evidence>
<dbReference type="Pfam" id="PF13563">
    <property type="entry name" value="2_5_RNA_ligase2"/>
    <property type="match status" value="1"/>
</dbReference>
<dbReference type="EC" id="3.1.4.58" evidence="2"/>
<dbReference type="PANTHER" id="PTHR35561">
    <property type="entry name" value="RNA 2',3'-CYCLIC PHOSPHODIESTERASE"/>
    <property type="match status" value="1"/>
</dbReference>
<dbReference type="NCBIfam" id="TIGR02258">
    <property type="entry name" value="2_5_ligase"/>
    <property type="match status" value="1"/>
</dbReference>
<dbReference type="Proteomes" id="UP001232156">
    <property type="component" value="Unassembled WGS sequence"/>
</dbReference>
<sequence>MRLFFAYWPSPETAARIEPWARRAHALYGGRMMRTETLHMTLAFLGPTEPDRVRALAHGCTGWRLPAGAMTLHEPGCFARARVVWLGPGARDPALEWLFQANERLWRYLAPYGWQRQEPVFRPHVSLLRNAKPGDLSQLRGTPVSWAPQRCILVGSQPQASGSRYTMLAEVPLEPADT</sequence>
<reference evidence="3 4" key="1">
    <citation type="submission" date="2023-08" db="EMBL/GenBank/DDBJ databases">
        <title>Alcaligenaceae gen. nov., a novel taxon isolated from the sludge of Yixing Pesticide Factory.</title>
        <authorList>
            <person name="Ruan L."/>
        </authorList>
    </citation>
    <scope>NUCLEOTIDE SEQUENCE [LARGE SCALE GENOMIC DNA]</scope>
    <source>
        <strain evidence="3 4">LG-2</strain>
    </source>
</reference>
<dbReference type="RefSeq" id="WP_347287051.1">
    <property type="nucleotide sequence ID" value="NZ_JAUZQE010000017.1"/>
</dbReference>
<feature type="short sequence motif" description="HXTX 1" evidence="2">
    <location>
        <begin position="39"/>
        <end position="42"/>
    </location>
</feature>
<evidence type="ECO:0000313" key="3">
    <source>
        <dbReference type="EMBL" id="MDR4126053.1"/>
    </source>
</evidence>
<dbReference type="SUPFAM" id="SSF55144">
    <property type="entry name" value="LigT-like"/>
    <property type="match status" value="1"/>
</dbReference>
<feature type="active site" description="Proton acceptor" evidence="2">
    <location>
        <position position="124"/>
    </location>
</feature>
<accession>A0ABU1D6R2</accession>
<keyword evidence="1 2" id="KW-0378">Hydrolase</keyword>
<dbReference type="InterPro" id="IPR009097">
    <property type="entry name" value="Cyclic_Pdiesterase"/>
</dbReference>
<evidence type="ECO:0000256" key="1">
    <source>
        <dbReference type="ARBA" id="ARBA00022801"/>
    </source>
</evidence>
<comment type="similarity">
    <text evidence="2">Belongs to the 2H phosphoesterase superfamily. ThpR family.</text>
</comment>